<evidence type="ECO:0000256" key="2">
    <source>
        <dbReference type="SAM" id="Phobius"/>
    </source>
</evidence>
<dbReference type="AlphaFoldDB" id="A0A9K3GIT1"/>
<name>A0A9K3GIT1_9EUKA</name>
<keyword evidence="2" id="KW-0812">Transmembrane</keyword>
<proteinExistence type="predicted"/>
<feature type="non-terminal residue" evidence="3">
    <location>
        <position position="1"/>
    </location>
</feature>
<evidence type="ECO:0000313" key="4">
    <source>
        <dbReference type="Proteomes" id="UP000265618"/>
    </source>
</evidence>
<gene>
    <name evidence="3" type="ORF">KIPB_005850</name>
</gene>
<dbReference type="Proteomes" id="UP000265618">
    <property type="component" value="Unassembled WGS sequence"/>
</dbReference>
<feature type="compositionally biased region" description="Basic and acidic residues" evidence="1">
    <location>
        <begin position="232"/>
        <end position="249"/>
    </location>
</feature>
<feature type="transmembrane region" description="Helical" evidence="2">
    <location>
        <begin position="582"/>
        <end position="602"/>
    </location>
</feature>
<comment type="caution">
    <text evidence="3">The sequence shown here is derived from an EMBL/GenBank/DDBJ whole genome shotgun (WGS) entry which is preliminary data.</text>
</comment>
<keyword evidence="4" id="KW-1185">Reference proteome</keyword>
<keyword evidence="2" id="KW-0472">Membrane</keyword>
<dbReference type="EMBL" id="BDIP01001424">
    <property type="protein sequence ID" value="GIQ84372.1"/>
    <property type="molecule type" value="Genomic_DNA"/>
</dbReference>
<evidence type="ECO:0000313" key="3">
    <source>
        <dbReference type="EMBL" id="GIQ84372.1"/>
    </source>
</evidence>
<organism evidence="3 4">
    <name type="scientific">Kipferlia bialata</name>
    <dbReference type="NCBI Taxonomy" id="797122"/>
    <lineage>
        <taxon>Eukaryota</taxon>
        <taxon>Metamonada</taxon>
        <taxon>Carpediemonas-like organisms</taxon>
        <taxon>Kipferlia</taxon>
    </lineage>
</organism>
<accession>A0A9K3GIT1</accession>
<reference evidence="3 4" key="1">
    <citation type="journal article" date="2018" name="PLoS ONE">
        <title>The draft genome of Kipferlia bialata reveals reductive genome evolution in fornicate parasites.</title>
        <authorList>
            <person name="Tanifuji G."/>
            <person name="Takabayashi S."/>
            <person name="Kume K."/>
            <person name="Takagi M."/>
            <person name="Nakayama T."/>
            <person name="Kamikawa R."/>
            <person name="Inagaki Y."/>
            <person name="Hashimoto T."/>
        </authorList>
    </citation>
    <scope>NUCLEOTIDE SEQUENCE [LARGE SCALE GENOMIC DNA]</scope>
    <source>
        <strain evidence="3">NY0173</strain>
    </source>
</reference>
<keyword evidence="2" id="KW-1133">Transmembrane helix</keyword>
<sequence>IALETDWAFGSVVAIGETYMVASAKHGLYVSALSDDGEWGSAMAVSAPQEAVADDVTDYEDGLPLVVVFSTNIPEWWTEGNVAMAQRLTSPVHSSDTIQSYGVSISLPYCNEGQRPAFLAVGEPSKTVMGMEEGGLVHIYTADVGFYQYHTSLSQAPVTTGAHFGWKVSMGALAVAVAGGYGSDTYVTLYKMDPNVGAFIPVLDKWTGSVSSLALPPSGDEVYIGAPTSTEEGTHKEGEGEREISREGVGKDLDGGFHGGVLPLSQLYVYIDTFVRPVEGTFQCCQPLGAPMSFFVKDAYGGFISEDMSDKLKVYWDIDTDHLYPQPITHIEGVYGDGTPVIGKYDVDVTSPAEIGSQGITVYLDGLPAAKAYNTVYSYTCPSLSTVEGGGVEGESFPLSVTLVDGCGTPRTSDTSQALVVVVSDKDTDTEVFSDIAYDYGTGVYVTTVTPLEEGVYTAAVYTEGEKVSSDIYICQQTVSDSVHLSNQSALAVPTIVTVGDKVTATLSLVTLETGPTVSVSPVRIDIDTASYTMHAEGELYTADVVFNEIGSASVSVFVAGSDTPLISTHIEVDGIPPETGISISAIVGWCLLVILGIYTVVRELALARVRRKRYSMLANGLAKKM</sequence>
<feature type="region of interest" description="Disordered" evidence="1">
    <location>
        <begin position="226"/>
        <end position="249"/>
    </location>
</feature>
<evidence type="ECO:0000256" key="1">
    <source>
        <dbReference type="SAM" id="MobiDB-lite"/>
    </source>
</evidence>
<protein>
    <submittedName>
        <fullName evidence="3">Uncharacterized protein</fullName>
    </submittedName>
</protein>